<dbReference type="PROSITE" id="PS00126">
    <property type="entry name" value="PDEASE_I_1"/>
    <property type="match status" value="1"/>
</dbReference>
<keyword evidence="2" id="KW-0378">Hydrolase</keyword>
<feature type="binding site" evidence="4">
    <location>
        <position position="303"/>
    </location>
    <ligand>
        <name>AMP</name>
        <dbReference type="ChEBI" id="CHEBI:456215"/>
    </ligand>
</feature>
<feature type="binding site" evidence="5">
    <location>
        <position position="137"/>
    </location>
    <ligand>
        <name>Zn(2+)</name>
        <dbReference type="ChEBI" id="CHEBI:29105"/>
        <label>1</label>
    </ligand>
</feature>
<feature type="active site" description="Proton donor" evidence="3">
    <location>
        <position position="97"/>
    </location>
</feature>
<dbReference type="EMBL" id="KQ242665">
    <property type="protein sequence ID" value="KNC77668.1"/>
    <property type="molecule type" value="Genomic_DNA"/>
</dbReference>
<evidence type="ECO:0000313" key="8">
    <source>
        <dbReference type="EMBL" id="KNC77668.1"/>
    </source>
</evidence>
<feature type="binding site" evidence="5">
    <location>
        <position position="252"/>
    </location>
    <ligand>
        <name>Zn(2+)</name>
        <dbReference type="ChEBI" id="CHEBI:29105"/>
        <label>1</label>
    </ligand>
</feature>
<feature type="binding site" evidence="4">
    <location>
        <begin position="97"/>
        <end position="101"/>
    </location>
    <ligand>
        <name>AMP</name>
        <dbReference type="ChEBI" id="CHEBI:456215"/>
    </ligand>
</feature>
<dbReference type="GO" id="GO:0007165">
    <property type="term" value="P:signal transduction"/>
    <property type="evidence" value="ECO:0007669"/>
    <property type="project" value="InterPro"/>
</dbReference>
<feature type="domain" description="PDEase" evidence="7">
    <location>
        <begin position="14"/>
        <end position="347"/>
    </location>
</feature>
<reference evidence="8 9" key="1">
    <citation type="submission" date="2011-02" db="EMBL/GenBank/DDBJ databases">
        <title>The Genome Sequence of Sphaeroforma arctica JP610.</title>
        <authorList>
            <consortium name="The Broad Institute Genome Sequencing Platform"/>
            <person name="Russ C."/>
            <person name="Cuomo C."/>
            <person name="Young S.K."/>
            <person name="Zeng Q."/>
            <person name="Gargeya S."/>
            <person name="Alvarado L."/>
            <person name="Berlin A."/>
            <person name="Chapman S.B."/>
            <person name="Chen Z."/>
            <person name="Freedman E."/>
            <person name="Gellesch M."/>
            <person name="Goldberg J."/>
            <person name="Griggs A."/>
            <person name="Gujja S."/>
            <person name="Heilman E."/>
            <person name="Heiman D."/>
            <person name="Howarth C."/>
            <person name="Mehta T."/>
            <person name="Neiman D."/>
            <person name="Pearson M."/>
            <person name="Roberts A."/>
            <person name="Saif S."/>
            <person name="Shea T."/>
            <person name="Shenoy N."/>
            <person name="Sisk P."/>
            <person name="Stolte C."/>
            <person name="Sykes S."/>
            <person name="White J."/>
            <person name="Yandava C."/>
            <person name="Burger G."/>
            <person name="Gray M.W."/>
            <person name="Holland P.W.H."/>
            <person name="King N."/>
            <person name="Lang F.B.F."/>
            <person name="Roger A.J."/>
            <person name="Ruiz-Trillo I."/>
            <person name="Haas B."/>
            <person name="Nusbaum C."/>
            <person name="Birren B."/>
        </authorList>
    </citation>
    <scope>NUCLEOTIDE SEQUENCE [LARGE SCALE GENOMIC DNA]</scope>
    <source>
        <strain evidence="8 9">JP610</strain>
    </source>
</reference>
<dbReference type="PROSITE" id="PS51845">
    <property type="entry name" value="PDEASE_I_2"/>
    <property type="match status" value="1"/>
</dbReference>
<evidence type="ECO:0000256" key="2">
    <source>
        <dbReference type="ARBA" id="ARBA00022801"/>
    </source>
</evidence>
<keyword evidence="1 5" id="KW-0479">Metal-binding</keyword>
<dbReference type="InterPro" id="IPR036971">
    <property type="entry name" value="PDEase_catalytic_dom_sf"/>
</dbReference>
<feature type="binding site" evidence="5">
    <location>
        <position position="138"/>
    </location>
    <ligand>
        <name>Zn(2+)</name>
        <dbReference type="ChEBI" id="CHEBI:29105"/>
        <label>2</label>
    </ligand>
</feature>
<name>A0A0L0FNW7_9EUKA</name>
<dbReference type="Gene3D" id="1.10.1300.10">
    <property type="entry name" value="3'5'-cyclic nucleotide phosphodiesterase, catalytic domain"/>
    <property type="match status" value="1"/>
</dbReference>
<dbReference type="eggNOG" id="KOG3689">
    <property type="taxonomic scope" value="Eukaryota"/>
</dbReference>
<dbReference type="STRING" id="667725.A0A0L0FNW7"/>
<feature type="region of interest" description="Disordered" evidence="6">
    <location>
        <begin position="355"/>
        <end position="375"/>
    </location>
</feature>
<dbReference type="AlphaFoldDB" id="A0A0L0FNW7"/>
<protein>
    <recommendedName>
        <fullName evidence="7">PDEase domain-containing protein</fullName>
    </recommendedName>
</protein>
<dbReference type="GO" id="GO:0046872">
    <property type="term" value="F:metal ion binding"/>
    <property type="evidence" value="ECO:0007669"/>
    <property type="project" value="UniProtKB-KW"/>
</dbReference>
<keyword evidence="9" id="KW-1185">Reference proteome</keyword>
<evidence type="ECO:0000259" key="7">
    <source>
        <dbReference type="PROSITE" id="PS51845"/>
    </source>
</evidence>
<accession>A0A0L0FNW7</accession>
<dbReference type="GeneID" id="25910379"/>
<evidence type="ECO:0000256" key="1">
    <source>
        <dbReference type="ARBA" id="ARBA00022723"/>
    </source>
</evidence>
<dbReference type="OrthoDB" id="546632at2759"/>
<feature type="binding site" evidence="4">
    <location>
        <position position="138"/>
    </location>
    <ligand>
        <name>AMP</name>
        <dbReference type="ChEBI" id="CHEBI:456215"/>
    </ligand>
</feature>
<dbReference type="InterPro" id="IPR023174">
    <property type="entry name" value="PDEase_CS"/>
</dbReference>
<dbReference type="InterPro" id="IPR002073">
    <property type="entry name" value="PDEase_catalytic_dom"/>
</dbReference>
<sequence length="375" mass="43669">MFYKPDRSRSIVVTEDIRIDIPRRLSQPQFGWLRHLGDLNFDVFEVANHTNDRPLQFVGKAILQNTGLSDKFSIPEDKLDRFLRYIGKGYRKSNPYHNEYHATDVTQTVYHFLYTLGLAQYFGDREALAAIVAAMIHDFQHPGVNNAYLVNSRSAEALLYNDHSVLENMHLAKAFQILSRDDCNIFCNLSAKDYQHVRTLIIQMVLNTDMSYHFELMGKFKSAVVVLREEESEEVPNKTIMLILAMAVHCADVSNPCKNKHIYGQWAQRVMEEFWNQGDLETVNQMAISPMCDRHTVSIEKCQSSFIQFIVEPLYETFSILMPELYEECIPNLHDNKEYWQNRLAILEGTKEQELELEQEQEQKKELNLDIEGDD</sequence>
<proteinExistence type="predicted"/>
<dbReference type="Proteomes" id="UP000054560">
    <property type="component" value="Unassembled WGS sequence"/>
</dbReference>
<dbReference type="InterPro" id="IPR023088">
    <property type="entry name" value="PDEase"/>
</dbReference>
<organism evidence="8 9">
    <name type="scientific">Sphaeroforma arctica JP610</name>
    <dbReference type="NCBI Taxonomy" id="667725"/>
    <lineage>
        <taxon>Eukaryota</taxon>
        <taxon>Ichthyosporea</taxon>
        <taxon>Ichthyophonida</taxon>
        <taxon>Sphaeroforma</taxon>
    </lineage>
</organism>
<gene>
    <name evidence="8" type="ORF">SARC_09875</name>
</gene>
<feature type="binding site" evidence="5">
    <location>
        <position position="101"/>
    </location>
    <ligand>
        <name>Zn(2+)</name>
        <dbReference type="ChEBI" id="CHEBI:29105"/>
        <label>1</label>
    </ligand>
</feature>
<evidence type="ECO:0000313" key="9">
    <source>
        <dbReference type="Proteomes" id="UP000054560"/>
    </source>
</evidence>
<dbReference type="CDD" id="cd00077">
    <property type="entry name" value="HDc"/>
    <property type="match status" value="1"/>
</dbReference>
<dbReference type="GO" id="GO:0004114">
    <property type="term" value="F:3',5'-cyclic-nucleotide phosphodiesterase activity"/>
    <property type="evidence" value="ECO:0007669"/>
    <property type="project" value="InterPro"/>
</dbReference>
<evidence type="ECO:0000256" key="4">
    <source>
        <dbReference type="PIRSR" id="PIRSR623088-2"/>
    </source>
</evidence>
<dbReference type="RefSeq" id="XP_014151570.1">
    <property type="nucleotide sequence ID" value="XM_014296095.1"/>
</dbReference>
<dbReference type="SMART" id="SM00471">
    <property type="entry name" value="HDc"/>
    <property type="match status" value="1"/>
</dbReference>
<dbReference type="Pfam" id="PF00233">
    <property type="entry name" value="PDEase_I"/>
    <property type="match status" value="1"/>
</dbReference>
<evidence type="ECO:0000256" key="3">
    <source>
        <dbReference type="PIRSR" id="PIRSR623088-1"/>
    </source>
</evidence>
<evidence type="ECO:0000256" key="5">
    <source>
        <dbReference type="PIRSR" id="PIRSR623088-3"/>
    </source>
</evidence>
<dbReference type="PANTHER" id="PTHR11347">
    <property type="entry name" value="CYCLIC NUCLEOTIDE PHOSPHODIESTERASE"/>
    <property type="match status" value="1"/>
</dbReference>
<dbReference type="PRINTS" id="PR00387">
    <property type="entry name" value="PDIESTERASE1"/>
</dbReference>
<feature type="binding site" evidence="5">
    <location>
        <position position="138"/>
    </location>
    <ligand>
        <name>Zn(2+)</name>
        <dbReference type="ChEBI" id="CHEBI:29105"/>
        <label>1</label>
    </ligand>
</feature>
<dbReference type="InterPro" id="IPR003607">
    <property type="entry name" value="HD/PDEase_dom"/>
</dbReference>
<dbReference type="SUPFAM" id="SSF109604">
    <property type="entry name" value="HD-domain/PDEase-like"/>
    <property type="match status" value="1"/>
</dbReference>
<evidence type="ECO:0000256" key="6">
    <source>
        <dbReference type="SAM" id="MobiDB-lite"/>
    </source>
</evidence>
<feature type="binding site" evidence="4">
    <location>
        <position position="252"/>
    </location>
    <ligand>
        <name>AMP</name>
        <dbReference type="ChEBI" id="CHEBI:456215"/>
    </ligand>
</feature>